<dbReference type="RefSeq" id="WP_163730094.1">
    <property type="nucleotide sequence ID" value="NZ_AP022601.1"/>
</dbReference>
<evidence type="ECO:0000313" key="3">
    <source>
        <dbReference type="EMBL" id="BBY93095.1"/>
    </source>
</evidence>
<protein>
    <recommendedName>
        <fullName evidence="5">DUF5666 domain-containing protein</fullName>
    </recommendedName>
</protein>
<gene>
    <name evidence="3" type="ORF">MGALJ_27640</name>
</gene>
<evidence type="ECO:0008006" key="5">
    <source>
        <dbReference type="Google" id="ProtNLM"/>
    </source>
</evidence>
<organism evidence="3 4">
    <name type="scientific">Mycobacterium gallinarum</name>
    <dbReference type="NCBI Taxonomy" id="39689"/>
    <lineage>
        <taxon>Bacteria</taxon>
        <taxon>Bacillati</taxon>
        <taxon>Actinomycetota</taxon>
        <taxon>Actinomycetes</taxon>
        <taxon>Mycobacteriales</taxon>
        <taxon>Mycobacteriaceae</taxon>
        <taxon>Mycobacterium</taxon>
    </lineage>
</organism>
<keyword evidence="2" id="KW-1133">Transmembrane helix</keyword>
<name>A0A9W4B8V5_9MYCO</name>
<accession>A0A9W4B8V5</accession>
<proteinExistence type="predicted"/>
<sequence length="176" mass="17425">MTIDQSTEPVWGASPPAPPRWGLRETLVAVGVAAVIAGFGGAAIYAATGSPAQQAFGHGMPGGPPGGFTSVQHLAGEPTTLHGEYVVADGGGFATKLTQTGTVTAISPTAITVASADGFTQTYELPAAAHTDRTIAVSDQVSIQGTRAGQLTTATSVDIQRGPGGPAGPPGPAPRN</sequence>
<reference evidence="3 4" key="1">
    <citation type="journal article" date="2019" name="Emerg. Microbes Infect.">
        <title>Comprehensive subspecies identification of 175 nontuberculous mycobacteria species based on 7547 genomic profiles.</title>
        <authorList>
            <person name="Matsumoto Y."/>
            <person name="Kinjo T."/>
            <person name="Motooka D."/>
            <person name="Nabeya D."/>
            <person name="Jung N."/>
            <person name="Uechi K."/>
            <person name="Horii T."/>
            <person name="Iida T."/>
            <person name="Fujita J."/>
            <person name="Nakamura S."/>
        </authorList>
    </citation>
    <scope>NUCLEOTIDE SEQUENCE [LARGE SCALE GENOMIC DNA]</scope>
    <source>
        <strain evidence="3 4">JCM 6399</strain>
    </source>
</reference>
<dbReference type="Proteomes" id="UP000465785">
    <property type="component" value="Chromosome"/>
</dbReference>
<keyword evidence="2" id="KW-0812">Transmembrane</keyword>
<dbReference type="EMBL" id="AP022601">
    <property type="protein sequence ID" value="BBY93095.1"/>
    <property type="molecule type" value="Genomic_DNA"/>
</dbReference>
<evidence type="ECO:0000256" key="2">
    <source>
        <dbReference type="SAM" id="Phobius"/>
    </source>
</evidence>
<feature type="region of interest" description="Disordered" evidence="1">
    <location>
        <begin position="147"/>
        <end position="176"/>
    </location>
</feature>
<evidence type="ECO:0000256" key="1">
    <source>
        <dbReference type="SAM" id="MobiDB-lite"/>
    </source>
</evidence>
<feature type="transmembrane region" description="Helical" evidence="2">
    <location>
        <begin position="27"/>
        <end position="47"/>
    </location>
</feature>
<dbReference type="KEGG" id="mgau:MGALJ_27640"/>
<dbReference type="AlphaFoldDB" id="A0A9W4B8V5"/>
<keyword evidence="4" id="KW-1185">Reference proteome</keyword>
<feature type="compositionally biased region" description="Pro residues" evidence="1">
    <location>
        <begin position="166"/>
        <end position="176"/>
    </location>
</feature>
<evidence type="ECO:0000313" key="4">
    <source>
        <dbReference type="Proteomes" id="UP000465785"/>
    </source>
</evidence>
<feature type="compositionally biased region" description="Polar residues" evidence="1">
    <location>
        <begin position="147"/>
        <end position="158"/>
    </location>
</feature>
<keyword evidence="2" id="KW-0472">Membrane</keyword>